<evidence type="ECO:0000313" key="1">
    <source>
        <dbReference type="EMBL" id="ETO22960.1"/>
    </source>
</evidence>
<proteinExistence type="predicted"/>
<dbReference type="AlphaFoldDB" id="X6N9J6"/>
<dbReference type="EMBL" id="ASPP01010330">
    <property type="protein sequence ID" value="ETO22960.1"/>
    <property type="molecule type" value="Genomic_DNA"/>
</dbReference>
<evidence type="ECO:0000313" key="2">
    <source>
        <dbReference type="Proteomes" id="UP000023152"/>
    </source>
</evidence>
<sequence length="145" mass="17179">MKVITHDFQFVDTCVLKTDHRDYVITREHALYQSKYVPMTKDELQEKHDRVFTEDRTTEVRFKDMRDFLKESDFFGYVCDFLRCQSTFISNVLVIACDPLLDQDMLMHHAHGQYLIEKALSTYSKSVKDASGKMQTKTIIMLCYR</sequence>
<name>X6N9J6_RETFI</name>
<dbReference type="Proteomes" id="UP000023152">
    <property type="component" value="Unassembled WGS sequence"/>
</dbReference>
<keyword evidence="2" id="KW-1185">Reference proteome</keyword>
<protein>
    <submittedName>
        <fullName evidence="1">Uncharacterized protein</fullName>
    </submittedName>
</protein>
<reference evidence="1 2" key="1">
    <citation type="journal article" date="2013" name="Curr. Biol.">
        <title>The Genome of the Foraminiferan Reticulomyxa filosa.</title>
        <authorList>
            <person name="Glockner G."/>
            <person name="Hulsmann N."/>
            <person name="Schleicher M."/>
            <person name="Noegel A.A."/>
            <person name="Eichinger L."/>
            <person name="Gallinger C."/>
            <person name="Pawlowski J."/>
            <person name="Sierra R."/>
            <person name="Euteneuer U."/>
            <person name="Pillet L."/>
            <person name="Moustafa A."/>
            <person name="Platzer M."/>
            <person name="Groth M."/>
            <person name="Szafranski K."/>
            <person name="Schliwa M."/>
        </authorList>
    </citation>
    <scope>NUCLEOTIDE SEQUENCE [LARGE SCALE GENOMIC DNA]</scope>
</reference>
<comment type="caution">
    <text evidence="1">The sequence shown here is derived from an EMBL/GenBank/DDBJ whole genome shotgun (WGS) entry which is preliminary data.</text>
</comment>
<accession>X6N9J6</accession>
<gene>
    <name evidence="1" type="ORF">RFI_14216</name>
</gene>
<organism evidence="1 2">
    <name type="scientific">Reticulomyxa filosa</name>
    <dbReference type="NCBI Taxonomy" id="46433"/>
    <lineage>
        <taxon>Eukaryota</taxon>
        <taxon>Sar</taxon>
        <taxon>Rhizaria</taxon>
        <taxon>Retaria</taxon>
        <taxon>Foraminifera</taxon>
        <taxon>Monothalamids</taxon>
        <taxon>Reticulomyxidae</taxon>
        <taxon>Reticulomyxa</taxon>
    </lineage>
</organism>